<evidence type="ECO:0000313" key="5">
    <source>
        <dbReference type="Proteomes" id="UP001157006"/>
    </source>
</evidence>
<dbReference type="Proteomes" id="UP001157006">
    <property type="component" value="Chromosome 1L"/>
</dbReference>
<dbReference type="InterPro" id="IPR050253">
    <property type="entry name" value="Seed_Storage-Functional"/>
</dbReference>
<evidence type="ECO:0000313" key="4">
    <source>
        <dbReference type="EMBL" id="CAI8588729.1"/>
    </source>
</evidence>
<proteinExistence type="predicted"/>
<keyword evidence="2" id="KW-0732">Signal</keyword>
<evidence type="ECO:0000259" key="3">
    <source>
        <dbReference type="SMART" id="SM00835"/>
    </source>
</evidence>
<dbReference type="Gene3D" id="2.60.120.10">
    <property type="entry name" value="Jelly Rolls"/>
    <property type="match status" value="2"/>
</dbReference>
<dbReference type="PANTHER" id="PTHR31189:SF7">
    <property type="entry name" value="OS03G0197300 PROTEIN"/>
    <property type="match status" value="1"/>
</dbReference>
<keyword evidence="5" id="KW-1185">Reference proteome</keyword>
<dbReference type="SUPFAM" id="SSF51182">
    <property type="entry name" value="RmlC-like cupins"/>
    <property type="match status" value="1"/>
</dbReference>
<feature type="signal peptide" evidence="2">
    <location>
        <begin position="1"/>
        <end position="22"/>
    </location>
</feature>
<feature type="chain" id="PRO_5043751529" description="Cupin type-1 domain-containing protein" evidence="2">
    <location>
        <begin position="23"/>
        <end position="770"/>
    </location>
</feature>
<feature type="compositionally biased region" description="Acidic residues" evidence="1">
    <location>
        <begin position="416"/>
        <end position="429"/>
    </location>
</feature>
<dbReference type="PANTHER" id="PTHR31189">
    <property type="entry name" value="OS03G0336100 PROTEIN-RELATED"/>
    <property type="match status" value="1"/>
</dbReference>
<dbReference type="InterPro" id="IPR011051">
    <property type="entry name" value="RmlC_Cupin_sf"/>
</dbReference>
<feature type="compositionally biased region" description="Basic and acidic residues" evidence="1">
    <location>
        <begin position="738"/>
        <end position="753"/>
    </location>
</feature>
<evidence type="ECO:0000256" key="1">
    <source>
        <dbReference type="SAM" id="MobiDB-lite"/>
    </source>
</evidence>
<gene>
    <name evidence="4" type="ORF">VFH_I361600</name>
</gene>
<dbReference type="CDD" id="cd02245">
    <property type="entry name" value="cupin_7S_vicilin-like_C"/>
    <property type="match status" value="1"/>
</dbReference>
<organism evidence="4 5">
    <name type="scientific">Vicia faba</name>
    <name type="common">Broad bean</name>
    <name type="synonym">Faba vulgaris</name>
    <dbReference type="NCBI Taxonomy" id="3906"/>
    <lineage>
        <taxon>Eukaryota</taxon>
        <taxon>Viridiplantae</taxon>
        <taxon>Streptophyta</taxon>
        <taxon>Embryophyta</taxon>
        <taxon>Tracheophyta</taxon>
        <taxon>Spermatophyta</taxon>
        <taxon>Magnoliopsida</taxon>
        <taxon>eudicotyledons</taxon>
        <taxon>Gunneridae</taxon>
        <taxon>Pentapetalae</taxon>
        <taxon>rosids</taxon>
        <taxon>fabids</taxon>
        <taxon>Fabales</taxon>
        <taxon>Fabaceae</taxon>
        <taxon>Papilionoideae</taxon>
        <taxon>50 kb inversion clade</taxon>
        <taxon>NPAAA clade</taxon>
        <taxon>Hologalegina</taxon>
        <taxon>IRL clade</taxon>
        <taxon>Fabeae</taxon>
        <taxon>Vicia</taxon>
    </lineage>
</organism>
<name>A0AAV0YVZ5_VICFA</name>
<feature type="compositionally biased region" description="Acidic residues" evidence="1">
    <location>
        <begin position="451"/>
        <end position="461"/>
    </location>
</feature>
<feature type="compositionally biased region" description="Basic and acidic residues" evidence="1">
    <location>
        <begin position="493"/>
        <end position="729"/>
    </location>
</feature>
<dbReference type="SMART" id="SM00835">
    <property type="entry name" value="Cupin_1"/>
    <property type="match status" value="1"/>
</dbReference>
<dbReference type="CDD" id="cd02244">
    <property type="entry name" value="cupin_7S_vicilin-like_N"/>
    <property type="match status" value="1"/>
</dbReference>
<dbReference type="InterPro" id="IPR014710">
    <property type="entry name" value="RmlC-like_jellyroll"/>
</dbReference>
<dbReference type="InterPro" id="IPR006045">
    <property type="entry name" value="Cupin_1"/>
</dbReference>
<dbReference type="AlphaFoldDB" id="A0AAV0YVZ5"/>
<evidence type="ECO:0000256" key="2">
    <source>
        <dbReference type="SAM" id="SignalP"/>
    </source>
</evidence>
<sequence>METRKTLSPSLLIFFLITISLCQSKALSSEEHSTVKAHRGPVVQRDQRKILFNSEDGKISATNVKDGQNTPPYHLQFFTLEPNSVFLPVLLHAAMVFYVHTGSGKLTWANEDGTGTMDIHEGDVCSLREGSVFYIHSNLESHRKKLRIYAMFTNTDESTFDPSIGAYSRVNELVKGFDKNIIQAAFKVPEDLAEAITDNREAPAIVHAVPVKKHNNVLELENSFLKYLRGIQSNSKKLKVYNIFDNDPDFRDDYGWTSTVTKKQVKELQHHNIGFFMVNLNPGSILAPHWNPLAAEIAVVLQGEGMVRIVCGSNNDHECENKRFRVKQGDVFVVPRFHVMAQMSFARGPLVFMGFSTAAKKNHPQFLAGKGSVLQTLDKQIVATSLGVNKAAIDKLLDDPVDSIIFGCSSCAEEEERLMEVEEEEEREEEEKRRKEEEEEEEKERERREKEEEEKREEEEKERERREKEEEEKREEEEKARERRRKREEEEEERKSEEEAARRQQAERERRRQEKEAKREEEARRREEAARREEKVRREQEEVRREKEEARKQEQKEREREEEAVREKEEAEREQEAARKQKKEEKKREEEAVREKEEAEREQEAARKQKEGEKKREEEAEREKEEAEREQEAARKQKEEEREREKEAEAEAGEKAREQKEKREAAKREQEKREKKEEEEMELEREKERKREEAEREEEAARKEQEKRERKREEKEARREEVRRKKETTEWEWEEEEAARRQQEEREKKREQDSGSSFEGRRILKISKIV</sequence>
<dbReference type="Pfam" id="PF00190">
    <property type="entry name" value="Cupin_1"/>
    <property type="match status" value="2"/>
</dbReference>
<protein>
    <recommendedName>
        <fullName evidence="3">Cupin type-1 domain-containing protein</fullName>
    </recommendedName>
</protein>
<reference evidence="4 5" key="1">
    <citation type="submission" date="2023-01" db="EMBL/GenBank/DDBJ databases">
        <authorList>
            <person name="Kreplak J."/>
        </authorList>
    </citation>
    <scope>NUCLEOTIDE SEQUENCE [LARGE SCALE GENOMIC DNA]</scope>
</reference>
<dbReference type="EMBL" id="OX451736">
    <property type="protein sequence ID" value="CAI8588729.1"/>
    <property type="molecule type" value="Genomic_DNA"/>
</dbReference>
<feature type="domain" description="Cupin type-1" evidence="3">
    <location>
        <begin position="241"/>
        <end position="394"/>
    </location>
</feature>
<feature type="region of interest" description="Disordered" evidence="1">
    <location>
        <begin position="416"/>
        <end position="770"/>
    </location>
</feature>
<accession>A0AAV0YVZ5</accession>